<feature type="transmembrane region" description="Helical" evidence="6">
    <location>
        <begin position="158"/>
        <end position="181"/>
    </location>
</feature>
<evidence type="ECO:0000256" key="5">
    <source>
        <dbReference type="ARBA" id="ARBA00023136"/>
    </source>
</evidence>
<protein>
    <submittedName>
        <fullName evidence="9">Cytochrome b561-like protein</fullName>
    </submittedName>
</protein>
<feature type="domain" description="Cytochrome b561 bacterial/Ni-hydrogenase" evidence="8">
    <location>
        <begin position="7"/>
        <end position="236"/>
    </location>
</feature>
<keyword evidence="2" id="KW-1003">Cell membrane</keyword>
<dbReference type="Proteomes" id="UP000221653">
    <property type="component" value="Unassembled WGS sequence"/>
</dbReference>
<dbReference type="GO" id="GO:0022904">
    <property type="term" value="P:respiratory electron transport chain"/>
    <property type="evidence" value="ECO:0007669"/>
    <property type="project" value="InterPro"/>
</dbReference>
<dbReference type="Pfam" id="PF01292">
    <property type="entry name" value="Ni_hydr_CYTB"/>
    <property type="match status" value="1"/>
</dbReference>
<keyword evidence="10" id="KW-1185">Reference proteome</keyword>
<keyword evidence="4 6" id="KW-1133">Transmembrane helix</keyword>
<keyword evidence="3 6" id="KW-0812">Transmembrane</keyword>
<evidence type="ECO:0000256" key="6">
    <source>
        <dbReference type="SAM" id="Phobius"/>
    </source>
</evidence>
<dbReference type="SUPFAM" id="SSF81342">
    <property type="entry name" value="Transmembrane di-heme cytochromes"/>
    <property type="match status" value="1"/>
</dbReference>
<feature type="domain" description="Oxidoreductase molybdopterin-binding" evidence="7">
    <location>
        <begin position="331"/>
        <end position="476"/>
    </location>
</feature>
<dbReference type="GO" id="GO:0005886">
    <property type="term" value="C:plasma membrane"/>
    <property type="evidence" value="ECO:0007669"/>
    <property type="project" value="UniProtKB-SubCell"/>
</dbReference>
<evidence type="ECO:0000313" key="9">
    <source>
        <dbReference type="EMBL" id="PFG28927.1"/>
    </source>
</evidence>
<dbReference type="RefSeq" id="WP_231913494.1">
    <property type="nucleotide sequence ID" value="NZ_LS483464.1"/>
</dbReference>
<evidence type="ECO:0000256" key="4">
    <source>
        <dbReference type="ARBA" id="ARBA00022989"/>
    </source>
</evidence>
<dbReference type="Gene3D" id="3.90.420.10">
    <property type="entry name" value="Oxidoreductase, molybdopterin-binding domain"/>
    <property type="match status" value="1"/>
</dbReference>
<proteinExistence type="predicted"/>
<dbReference type="PANTHER" id="PTHR43032">
    <property type="entry name" value="PROTEIN-METHIONINE-SULFOXIDE REDUCTASE"/>
    <property type="match status" value="1"/>
</dbReference>
<feature type="transmembrane region" description="Helical" evidence="6">
    <location>
        <begin position="15"/>
        <end position="36"/>
    </location>
</feature>
<dbReference type="InterPro" id="IPR016174">
    <property type="entry name" value="Di-haem_cyt_TM"/>
</dbReference>
<dbReference type="InterPro" id="IPR036374">
    <property type="entry name" value="OxRdtase_Mopterin-bd_sf"/>
</dbReference>
<gene>
    <name evidence="9" type="ORF">ATK06_2056</name>
</gene>
<evidence type="ECO:0000256" key="2">
    <source>
        <dbReference type="ARBA" id="ARBA00022475"/>
    </source>
</evidence>
<evidence type="ECO:0000256" key="1">
    <source>
        <dbReference type="ARBA" id="ARBA00004651"/>
    </source>
</evidence>
<name>A0A2A9DQ87_9CORY</name>
<evidence type="ECO:0000313" key="10">
    <source>
        <dbReference type="Proteomes" id="UP000221653"/>
    </source>
</evidence>
<dbReference type="InterPro" id="IPR000572">
    <property type="entry name" value="OxRdtase_Mopterin-bd_dom"/>
</dbReference>
<sequence length="500" mass="57114">MDMVYDFPWWLRVEHFVNIIFITFFIRSGIEILGTFPRLHRSVHMPAGKQWAEFTIKSKPKHKYYSVGSEYEDYSPIVSLPGKGLLGIGRYWHFMAVIGFTVCFIIYYALLIFTGQGMRYIPQSWDVFPQAVNDMITYLAFQTPEALPGMPFNAVQQLSYGFIILIMPAFMIFTGFFQAPAVNQHWPKITRALGGRQVIRSLHFFGLVIYMVFIVIHVAMVIAHGYGHEVSKMVFGHTESPIAGGIIFTIGLAFVVWLHVIATRTSLEKPRLIEKLHNVVVRPLTRQLIKLPSRANSAWSKDRGKETEHFRASGHSPETDEYAAMVSHNYDDVYYLEIGGFVEKPMRFSLPELREIAKGYEQTTMHNCVQGFSSIGTWGGVPLHVLLDMVKPLPGSSDVVFKSFQMMGRDDPLYPEGWYYESAPMSEATQPETLVAISLNGEDVPVKNGAPLRMRLETSTGFRSIKWVERIEVVNRYDIIGKGRGGWFEDFDNYDRLQMI</sequence>
<comment type="caution">
    <text evidence="9">The sequence shown here is derived from an EMBL/GenBank/DDBJ whole genome shotgun (WGS) entry which is preliminary data.</text>
</comment>
<feature type="transmembrane region" description="Helical" evidence="6">
    <location>
        <begin position="242"/>
        <end position="262"/>
    </location>
</feature>
<feature type="transmembrane region" description="Helical" evidence="6">
    <location>
        <begin position="91"/>
        <end position="113"/>
    </location>
</feature>
<feature type="transmembrane region" description="Helical" evidence="6">
    <location>
        <begin position="202"/>
        <end position="222"/>
    </location>
</feature>
<dbReference type="GO" id="GO:0009055">
    <property type="term" value="F:electron transfer activity"/>
    <property type="evidence" value="ECO:0007669"/>
    <property type="project" value="InterPro"/>
</dbReference>
<dbReference type="EMBL" id="PDJF01000001">
    <property type="protein sequence ID" value="PFG28927.1"/>
    <property type="molecule type" value="Genomic_DNA"/>
</dbReference>
<dbReference type="Pfam" id="PF00174">
    <property type="entry name" value="Oxidored_molyb"/>
    <property type="match status" value="1"/>
</dbReference>
<dbReference type="STRING" id="1724.GCA_001044175_02095"/>
<reference evidence="9 10" key="1">
    <citation type="submission" date="2017-10" db="EMBL/GenBank/DDBJ databases">
        <title>Sequencing the genomes of 1000 actinobacteria strains.</title>
        <authorList>
            <person name="Klenk H.-P."/>
        </authorList>
    </citation>
    <scope>NUCLEOTIDE SEQUENCE [LARGE SCALE GENOMIC DNA]</scope>
    <source>
        <strain evidence="9 10">DSM 20688</strain>
    </source>
</reference>
<dbReference type="PANTHER" id="PTHR43032:SF2">
    <property type="entry name" value="BLL0505 PROTEIN"/>
    <property type="match status" value="1"/>
</dbReference>
<evidence type="ECO:0000259" key="8">
    <source>
        <dbReference type="Pfam" id="PF01292"/>
    </source>
</evidence>
<accession>A0A2A9DQ87</accession>
<dbReference type="AlphaFoldDB" id="A0A2A9DQ87"/>
<comment type="subcellular location">
    <subcellularLocation>
        <location evidence="1">Cell membrane</location>
        <topology evidence="1">Multi-pass membrane protein</topology>
    </subcellularLocation>
</comment>
<organism evidence="9 10">
    <name type="scientific">Corynebacterium renale</name>
    <dbReference type="NCBI Taxonomy" id="1724"/>
    <lineage>
        <taxon>Bacteria</taxon>
        <taxon>Bacillati</taxon>
        <taxon>Actinomycetota</taxon>
        <taxon>Actinomycetes</taxon>
        <taxon>Mycobacteriales</taxon>
        <taxon>Corynebacteriaceae</taxon>
        <taxon>Corynebacterium</taxon>
    </lineage>
</organism>
<dbReference type="InterPro" id="IPR011577">
    <property type="entry name" value="Cyt_b561_bac/Ni-Hgenase"/>
</dbReference>
<dbReference type="SUPFAM" id="SSF56524">
    <property type="entry name" value="Oxidoreductase molybdopterin-binding domain"/>
    <property type="match status" value="1"/>
</dbReference>
<dbReference type="Gene3D" id="1.20.950.20">
    <property type="entry name" value="Transmembrane di-heme cytochromes, Chain C"/>
    <property type="match status" value="1"/>
</dbReference>
<keyword evidence="5 6" id="KW-0472">Membrane</keyword>
<evidence type="ECO:0000256" key="3">
    <source>
        <dbReference type="ARBA" id="ARBA00022692"/>
    </source>
</evidence>
<evidence type="ECO:0000259" key="7">
    <source>
        <dbReference type="Pfam" id="PF00174"/>
    </source>
</evidence>